<dbReference type="Proteomes" id="UP000739411">
    <property type="component" value="Unassembled WGS sequence"/>
</dbReference>
<feature type="region of interest" description="Disordered" evidence="1">
    <location>
        <begin position="24"/>
        <end position="65"/>
    </location>
</feature>
<dbReference type="EMBL" id="JADJMS010000009">
    <property type="protein sequence ID" value="MBK7414466.1"/>
    <property type="molecule type" value="Genomic_DNA"/>
</dbReference>
<protein>
    <recommendedName>
        <fullName evidence="5">Lipoprotein</fullName>
    </recommendedName>
</protein>
<sequence length="65" mass="7212">MKKLAVLLIAISSLLSGCVVYDDAYRGGNDRSRGRDGGSERGGHDRDRDGVPDRHDNRPNNPNRY</sequence>
<keyword evidence="2" id="KW-0732">Signal</keyword>
<feature type="signal peptide" evidence="2">
    <location>
        <begin position="1"/>
        <end position="21"/>
    </location>
</feature>
<feature type="compositionally biased region" description="Basic and acidic residues" evidence="1">
    <location>
        <begin position="24"/>
        <end position="58"/>
    </location>
</feature>
<name>A0A935JV18_9RHOO</name>
<dbReference type="PROSITE" id="PS51257">
    <property type="entry name" value="PROKAR_LIPOPROTEIN"/>
    <property type="match status" value="1"/>
</dbReference>
<organism evidence="3 4">
    <name type="scientific">Candidatus Dechloromonas phosphorivorans</name>
    <dbReference type="NCBI Taxonomy" id="2899244"/>
    <lineage>
        <taxon>Bacteria</taxon>
        <taxon>Pseudomonadati</taxon>
        <taxon>Pseudomonadota</taxon>
        <taxon>Betaproteobacteria</taxon>
        <taxon>Rhodocyclales</taxon>
        <taxon>Azonexaceae</taxon>
        <taxon>Dechloromonas</taxon>
    </lineage>
</organism>
<reference evidence="3 4" key="1">
    <citation type="submission" date="2020-10" db="EMBL/GenBank/DDBJ databases">
        <title>Connecting structure to function with the recovery of over 1000 high-quality activated sludge metagenome-assembled genomes encoding full-length rRNA genes using long-read sequencing.</title>
        <authorList>
            <person name="Singleton C.M."/>
            <person name="Petriglieri F."/>
            <person name="Kristensen J.M."/>
            <person name="Kirkegaard R.H."/>
            <person name="Michaelsen T.Y."/>
            <person name="Andersen M.H."/>
            <person name="Karst S.M."/>
            <person name="Dueholm M.S."/>
            <person name="Nielsen P.H."/>
            <person name="Albertsen M."/>
        </authorList>
    </citation>
    <scope>NUCLEOTIDE SEQUENCE [LARGE SCALE GENOMIC DNA]</scope>
    <source>
        <strain evidence="3">EsbW_18-Q3-R4-48_BATAC.463</strain>
    </source>
</reference>
<dbReference type="AlphaFoldDB" id="A0A935JV18"/>
<evidence type="ECO:0000313" key="3">
    <source>
        <dbReference type="EMBL" id="MBK7414466.1"/>
    </source>
</evidence>
<accession>A0A935JV18</accession>
<evidence type="ECO:0008006" key="5">
    <source>
        <dbReference type="Google" id="ProtNLM"/>
    </source>
</evidence>
<evidence type="ECO:0000313" key="4">
    <source>
        <dbReference type="Proteomes" id="UP000739411"/>
    </source>
</evidence>
<evidence type="ECO:0000256" key="1">
    <source>
        <dbReference type="SAM" id="MobiDB-lite"/>
    </source>
</evidence>
<proteinExistence type="predicted"/>
<comment type="caution">
    <text evidence="3">The sequence shown here is derived from an EMBL/GenBank/DDBJ whole genome shotgun (WGS) entry which is preliminary data.</text>
</comment>
<feature type="chain" id="PRO_5037704621" description="Lipoprotein" evidence="2">
    <location>
        <begin position="22"/>
        <end position="65"/>
    </location>
</feature>
<gene>
    <name evidence="3" type="ORF">IPJ38_04475</name>
</gene>
<evidence type="ECO:0000256" key="2">
    <source>
        <dbReference type="SAM" id="SignalP"/>
    </source>
</evidence>